<dbReference type="Proteomes" id="UP000619265">
    <property type="component" value="Unassembled WGS sequence"/>
</dbReference>
<organism evidence="1 2">
    <name type="scientific">Juglans regia</name>
    <name type="common">English walnut</name>
    <dbReference type="NCBI Taxonomy" id="51240"/>
    <lineage>
        <taxon>Eukaryota</taxon>
        <taxon>Viridiplantae</taxon>
        <taxon>Streptophyta</taxon>
        <taxon>Embryophyta</taxon>
        <taxon>Tracheophyta</taxon>
        <taxon>Spermatophyta</taxon>
        <taxon>Magnoliopsida</taxon>
        <taxon>eudicotyledons</taxon>
        <taxon>Gunneridae</taxon>
        <taxon>Pentapetalae</taxon>
        <taxon>rosids</taxon>
        <taxon>fabids</taxon>
        <taxon>Fagales</taxon>
        <taxon>Juglandaceae</taxon>
        <taxon>Juglans</taxon>
    </lineage>
</organism>
<dbReference type="EMBL" id="LIHL02000013">
    <property type="protein sequence ID" value="KAF5448844.1"/>
    <property type="molecule type" value="Genomic_DNA"/>
</dbReference>
<protein>
    <submittedName>
        <fullName evidence="1">Uncharacterized protein</fullName>
    </submittedName>
</protein>
<name>A0A833UA12_JUGRE</name>
<dbReference type="AlphaFoldDB" id="A0A833UA12"/>
<sequence>MQNKENAILETQVNETERKVNYLTLNLKRVTYFESSKLMMCQISQIQIFSLPPLLKNIYFDPINVARPGSTYFIQSKDLVGTPSWTSSFCLSSHAYNIISFQKMLKLIAWVGFSFRGTEKNAYAWSRSW</sequence>
<gene>
    <name evidence="1" type="ORF">F2P56_029343</name>
</gene>
<evidence type="ECO:0000313" key="2">
    <source>
        <dbReference type="Proteomes" id="UP000619265"/>
    </source>
</evidence>
<comment type="caution">
    <text evidence="1">The sequence shown here is derived from an EMBL/GenBank/DDBJ whole genome shotgun (WGS) entry which is preliminary data.</text>
</comment>
<accession>A0A833UA12</accession>
<proteinExistence type="predicted"/>
<reference evidence="1" key="2">
    <citation type="submission" date="2020-03" db="EMBL/GenBank/DDBJ databases">
        <title>Walnut 2.0.</title>
        <authorList>
            <person name="Marrano A."/>
            <person name="Britton M."/>
            <person name="Zimin A.V."/>
            <person name="Zaini P.A."/>
            <person name="Workman R."/>
            <person name="Puiu D."/>
            <person name="Bianco L."/>
            <person name="Allen B.J."/>
            <person name="Troggio M."/>
            <person name="Leslie C.A."/>
            <person name="Timp W."/>
            <person name="Dendekar A."/>
            <person name="Salzberg S.L."/>
            <person name="Neale D.B."/>
        </authorList>
    </citation>
    <scope>NUCLEOTIDE SEQUENCE</scope>
    <source>
        <tissue evidence="1">Leaves</tissue>
    </source>
</reference>
<evidence type="ECO:0000313" key="1">
    <source>
        <dbReference type="EMBL" id="KAF5448844.1"/>
    </source>
</evidence>
<reference evidence="1" key="1">
    <citation type="submission" date="2015-10" db="EMBL/GenBank/DDBJ databases">
        <authorList>
            <person name="Martinez-Garcia P.J."/>
            <person name="Crepeau M.W."/>
            <person name="Puiu D."/>
            <person name="Gonzalez-Ibeas D."/>
            <person name="Whalen J."/>
            <person name="Stevens K."/>
            <person name="Paul R."/>
            <person name="Butterfield T."/>
            <person name="Britton M."/>
            <person name="Reagan R."/>
            <person name="Chakraborty S."/>
            <person name="Walawage S.L."/>
            <person name="Vasquez-Gross H.A."/>
            <person name="Cardeno C."/>
            <person name="Famula R."/>
            <person name="Pratt K."/>
            <person name="Kuruganti S."/>
            <person name="Aradhya M.K."/>
            <person name="Leslie C.A."/>
            <person name="Dandekar A.M."/>
            <person name="Salzberg S.L."/>
            <person name="Wegrzyn J.L."/>
            <person name="Langley C.H."/>
            <person name="Neale D.B."/>
        </authorList>
    </citation>
    <scope>NUCLEOTIDE SEQUENCE</scope>
    <source>
        <tissue evidence="1">Leaves</tissue>
    </source>
</reference>
<dbReference type="Gramene" id="Jr13_07660_p1">
    <property type="protein sequence ID" value="cds.Jr13_07660_p1"/>
    <property type="gene ID" value="Jr13_07660"/>
</dbReference>